<dbReference type="InterPro" id="IPR029482">
    <property type="entry name" value="HRXXH"/>
</dbReference>
<dbReference type="VEuPathDB" id="FungiDB:yc1106_02248"/>
<dbReference type="CDD" id="cd11307">
    <property type="entry name" value="M35_Asp_f2_like"/>
    <property type="match status" value="1"/>
</dbReference>
<feature type="region of interest" description="Disordered" evidence="4">
    <location>
        <begin position="268"/>
        <end position="323"/>
    </location>
</feature>
<evidence type="ECO:0000313" key="8">
    <source>
        <dbReference type="Proteomes" id="UP001056012"/>
    </source>
</evidence>
<feature type="compositionally biased region" description="Pro residues" evidence="4">
    <location>
        <begin position="313"/>
        <end position="323"/>
    </location>
</feature>
<protein>
    <recommendedName>
        <fullName evidence="6">Putative peptidase domain-containing protein</fullName>
    </recommendedName>
</protein>
<dbReference type="GO" id="GO:0008270">
    <property type="term" value="F:zinc ion binding"/>
    <property type="evidence" value="ECO:0007669"/>
    <property type="project" value="TreeGrafter"/>
</dbReference>
<evidence type="ECO:0000256" key="2">
    <source>
        <dbReference type="ARBA" id="ARBA00023180"/>
    </source>
</evidence>
<evidence type="ECO:0000256" key="4">
    <source>
        <dbReference type="SAM" id="MobiDB-lite"/>
    </source>
</evidence>
<evidence type="ECO:0000259" key="6">
    <source>
        <dbReference type="Pfam" id="PF13933"/>
    </source>
</evidence>
<keyword evidence="1 5" id="KW-0732">Signal</keyword>
<dbReference type="GO" id="GO:0005576">
    <property type="term" value="C:extracellular region"/>
    <property type="evidence" value="ECO:0007669"/>
    <property type="project" value="TreeGrafter"/>
</dbReference>
<sequence length="323" mass="34236">MSVRAAAFVLLGASAVMAGPIAPRDTFTITTSENAQIAVGSSTWNTGAVDSFPIHASCNATQRTMLQKGLDEAIILARHARDHILRWGNESQIYTKYFGDSPTGEPIGWYTKIADGDKAGILFRCDDIDGNCHQSGWAGHWRGANASSETVICDLSYQVRKPLEAMCMHGYNVANGPTNFYWASDLIHRLLHLPPVGEGVVEHYTNEEEEKYPSVINLAKNNATFSARDSDTIQYFALEVYAYDIAVPGVGCPGRYAAAEESSSASSAAAPSATPSASASASATSVTASASATGAASPAEACEPHNDHWHCPPGVPEPTSPPS</sequence>
<name>A0A9Q8Z506_CURCL</name>
<evidence type="ECO:0000256" key="3">
    <source>
        <dbReference type="ARBA" id="ARBA00060890"/>
    </source>
</evidence>
<dbReference type="EMBL" id="CP089275">
    <property type="protein sequence ID" value="USP74974.1"/>
    <property type="molecule type" value="Genomic_DNA"/>
</dbReference>
<dbReference type="PANTHER" id="PTHR39399">
    <property type="entry name" value="PROTEIN ZPS1"/>
    <property type="match status" value="1"/>
</dbReference>
<comment type="similarity">
    <text evidence="3">Belongs to the ZPS1 family.</text>
</comment>
<organism evidence="7 8">
    <name type="scientific">Curvularia clavata</name>
    <dbReference type="NCBI Taxonomy" id="95742"/>
    <lineage>
        <taxon>Eukaryota</taxon>
        <taxon>Fungi</taxon>
        <taxon>Dikarya</taxon>
        <taxon>Ascomycota</taxon>
        <taxon>Pezizomycotina</taxon>
        <taxon>Dothideomycetes</taxon>
        <taxon>Pleosporomycetidae</taxon>
        <taxon>Pleosporales</taxon>
        <taxon>Pleosporineae</taxon>
        <taxon>Pleosporaceae</taxon>
        <taxon>Curvularia</taxon>
    </lineage>
</organism>
<dbReference type="GO" id="GO:0008237">
    <property type="term" value="F:metallopeptidase activity"/>
    <property type="evidence" value="ECO:0007669"/>
    <property type="project" value="InterPro"/>
</dbReference>
<dbReference type="Pfam" id="PF13933">
    <property type="entry name" value="HRXXH"/>
    <property type="match status" value="1"/>
</dbReference>
<dbReference type="OrthoDB" id="4689212at2759"/>
<dbReference type="GO" id="GO:0009986">
    <property type="term" value="C:cell surface"/>
    <property type="evidence" value="ECO:0007669"/>
    <property type="project" value="TreeGrafter"/>
</dbReference>
<evidence type="ECO:0000313" key="7">
    <source>
        <dbReference type="EMBL" id="USP74974.1"/>
    </source>
</evidence>
<feature type="domain" description="Putative peptidase" evidence="6">
    <location>
        <begin position="14"/>
        <end position="254"/>
    </location>
</feature>
<dbReference type="GO" id="GO:0005178">
    <property type="term" value="F:integrin binding"/>
    <property type="evidence" value="ECO:0007669"/>
    <property type="project" value="TreeGrafter"/>
</dbReference>
<accession>A0A9Q8Z506</accession>
<evidence type="ECO:0000256" key="5">
    <source>
        <dbReference type="SAM" id="SignalP"/>
    </source>
</evidence>
<dbReference type="AlphaFoldDB" id="A0A9Q8Z506"/>
<feature type="signal peptide" evidence="5">
    <location>
        <begin position="1"/>
        <end position="18"/>
    </location>
</feature>
<proteinExistence type="inferred from homology"/>
<dbReference type="InterPro" id="IPR024079">
    <property type="entry name" value="MetalloPept_cat_dom_sf"/>
</dbReference>
<reference evidence="7" key="1">
    <citation type="submission" date="2021-12" db="EMBL/GenBank/DDBJ databases">
        <title>Curvularia clavata genome.</title>
        <authorList>
            <person name="Cao Y."/>
        </authorList>
    </citation>
    <scope>NUCLEOTIDE SEQUENCE</scope>
    <source>
        <strain evidence="7">Yc1106</strain>
    </source>
</reference>
<dbReference type="PANTHER" id="PTHR39399:SF1">
    <property type="entry name" value="PROTEIN ZPS1"/>
    <property type="match status" value="1"/>
</dbReference>
<dbReference type="FunFam" id="3.40.390.10:FF:000043">
    <property type="entry name" value="Major allergen Asp F2"/>
    <property type="match status" value="1"/>
</dbReference>
<keyword evidence="2" id="KW-0325">Glycoprotein</keyword>
<feature type="compositionally biased region" description="Low complexity" evidence="4">
    <location>
        <begin position="268"/>
        <end position="301"/>
    </location>
</feature>
<dbReference type="InterPro" id="IPR039124">
    <property type="entry name" value="PRA1-like"/>
</dbReference>
<gene>
    <name evidence="7" type="ORF">yc1106_02248</name>
</gene>
<dbReference type="GO" id="GO:0009277">
    <property type="term" value="C:fungal-type cell wall"/>
    <property type="evidence" value="ECO:0007669"/>
    <property type="project" value="TreeGrafter"/>
</dbReference>
<dbReference type="SUPFAM" id="SSF55486">
    <property type="entry name" value="Metalloproteases ('zincins'), catalytic domain"/>
    <property type="match status" value="1"/>
</dbReference>
<evidence type="ECO:0000256" key="1">
    <source>
        <dbReference type="ARBA" id="ARBA00022729"/>
    </source>
</evidence>
<dbReference type="Proteomes" id="UP001056012">
    <property type="component" value="Chromosome 2"/>
</dbReference>
<dbReference type="Gene3D" id="3.40.390.10">
    <property type="entry name" value="Collagenase (Catalytic Domain)"/>
    <property type="match status" value="1"/>
</dbReference>
<keyword evidence="8" id="KW-1185">Reference proteome</keyword>
<feature type="chain" id="PRO_5040389029" description="Putative peptidase domain-containing protein" evidence="5">
    <location>
        <begin position="19"/>
        <end position="323"/>
    </location>
</feature>